<sequence>MPADQSGIRQNNAFGAMLAHSRRDSMDTIADREPSLAVEGPVATLTLCRPSQHNRIAPEDCTVIDGLLARAASTQGVRVLVITGTGDKTFSSGYTLGAILDQLDSRFEDMLDRLERFALPTVCAMNGSIYGGATDLALCCDLRIGVRGSRMLMPASRFGLHYYPGGLRRYVGTLGLATAKKLFMTARAISDEEMLRVGFLSELVEPAALRSTVDSYVQDLLACAPGVLATIKSDLMDTAYCTAIPEVLRAHYQESLASPELAQRLVAMGVGKAVS</sequence>
<dbReference type="PANTHER" id="PTHR11941:SF54">
    <property type="entry name" value="ENOYL-COA HYDRATASE, MITOCHONDRIAL"/>
    <property type="match status" value="1"/>
</dbReference>
<dbReference type="InterPro" id="IPR029045">
    <property type="entry name" value="ClpP/crotonase-like_dom_sf"/>
</dbReference>
<dbReference type="Gene3D" id="3.90.226.10">
    <property type="entry name" value="2-enoyl-CoA Hydratase, Chain A, domain 1"/>
    <property type="match status" value="1"/>
</dbReference>
<comment type="caution">
    <text evidence="1">The sequence shown here is derived from an EMBL/GenBank/DDBJ whole genome shotgun (WGS) entry which is preliminary data.</text>
</comment>
<dbReference type="Proteomes" id="UP000214603">
    <property type="component" value="Unassembled WGS sequence"/>
</dbReference>
<gene>
    <name evidence="1" type="ORF">CEY11_00230</name>
</gene>
<dbReference type="InterPro" id="IPR001753">
    <property type="entry name" value="Enoyl-CoA_hydra/iso"/>
</dbReference>
<protein>
    <submittedName>
        <fullName evidence="1">3-hydroxybutyryl-CoA dehydratase</fullName>
    </submittedName>
</protein>
<organism evidence="1 2">
    <name type="scientific">Candidimonas nitroreducens</name>
    <dbReference type="NCBI Taxonomy" id="683354"/>
    <lineage>
        <taxon>Bacteria</taxon>
        <taxon>Pseudomonadati</taxon>
        <taxon>Pseudomonadota</taxon>
        <taxon>Betaproteobacteria</taxon>
        <taxon>Burkholderiales</taxon>
        <taxon>Alcaligenaceae</taxon>
        <taxon>Candidimonas</taxon>
    </lineage>
</organism>
<accession>A0A225MYL6</accession>
<dbReference type="SUPFAM" id="SSF52096">
    <property type="entry name" value="ClpP/crotonase"/>
    <property type="match status" value="1"/>
</dbReference>
<evidence type="ECO:0000313" key="1">
    <source>
        <dbReference type="EMBL" id="OWT66214.1"/>
    </source>
</evidence>
<proteinExistence type="predicted"/>
<keyword evidence="2" id="KW-1185">Reference proteome</keyword>
<dbReference type="Pfam" id="PF00378">
    <property type="entry name" value="ECH_1"/>
    <property type="match status" value="1"/>
</dbReference>
<dbReference type="GO" id="GO:0003824">
    <property type="term" value="F:catalytic activity"/>
    <property type="evidence" value="ECO:0007669"/>
    <property type="project" value="UniProtKB-ARBA"/>
</dbReference>
<evidence type="ECO:0000313" key="2">
    <source>
        <dbReference type="Proteomes" id="UP000214603"/>
    </source>
</evidence>
<dbReference type="AlphaFoldDB" id="A0A225MYL6"/>
<name>A0A225MYL6_9BURK</name>
<dbReference type="CDD" id="cd06558">
    <property type="entry name" value="crotonase-like"/>
    <property type="match status" value="1"/>
</dbReference>
<dbReference type="GO" id="GO:0006635">
    <property type="term" value="P:fatty acid beta-oxidation"/>
    <property type="evidence" value="ECO:0007669"/>
    <property type="project" value="TreeGrafter"/>
</dbReference>
<dbReference type="PANTHER" id="PTHR11941">
    <property type="entry name" value="ENOYL-COA HYDRATASE-RELATED"/>
    <property type="match status" value="1"/>
</dbReference>
<dbReference type="EMBL" id="NJIH01000001">
    <property type="protein sequence ID" value="OWT66214.1"/>
    <property type="molecule type" value="Genomic_DNA"/>
</dbReference>
<reference evidence="2" key="1">
    <citation type="submission" date="2017-06" db="EMBL/GenBank/DDBJ databases">
        <title>Herbaspirillum phytohormonus sp. nov., isolated from the root nodule of Robinia pseudoacacia in lead-zinc mine.</title>
        <authorList>
            <person name="Fan M."/>
            <person name="Lin Y."/>
        </authorList>
    </citation>
    <scope>NUCLEOTIDE SEQUENCE [LARGE SCALE GENOMIC DNA]</scope>
    <source>
        <strain evidence="2">SC-089</strain>
    </source>
</reference>